<comment type="caution">
    <text evidence="1">The sequence shown here is derived from an EMBL/GenBank/DDBJ whole genome shotgun (WGS) entry which is preliminary data.</text>
</comment>
<gene>
    <name evidence="1" type="ORF">LCGC14_1816030</name>
</gene>
<dbReference type="EMBL" id="LAZR01017714">
    <property type="protein sequence ID" value="KKL99280.1"/>
    <property type="molecule type" value="Genomic_DNA"/>
</dbReference>
<feature type="non-terminal residue" evidence="1">
    <location>
        <position position="143"/>
    </location>
</feature>
<accession>A0A0F9J070</accession>
<proteinExistence type="predicted"/>
<name>A0A0F9J070_9ZZZZ</name>
<sequence>MDSTVKTPDETRKIRVRYSRLSKENRTPKNTLVTVRDGDTVYFGISRCNRKLDTFHKNIGTYIAQQRAQLVSEDGATSSDYSTYVPTDNAEFRLHRSGLRGCVSLVNIKEVVKYFRVVDEYCLNMKSEKNKSYLGAKDYNNMY</sequence>
<evidence type="ECO:0000313" key="1">
    <source>
        <dbReference type="EMBL" id="KKL99280.1"/>
    </source>
</evidence>
<organism evidence="1">
    <name type="scientific">marine sediment metagenome</name>
    <dbReference type="NCBI Taxonomy" id="412755"/>
    <lineage>
        <taxon>unclassified sequences</taxon>
        <taxon>metagenomes</taxon>
        <taxon>ecological metagenomes</taxon>
    </lineage>
</organism>
<protein>
    <submittedName>
        <fullName evidence="1">Uncharacterized protein</fullName>
    </submittedName>
</protein>
<reference evidence="1" key="1">
    <citation type="journal article" date="2015" name="Nature">
        <title>Complex archaea that bridge the gap between prokaryotes and eukaryotes.</title>
        <authorList>
            <person name="Spang A."/>
            <person name="Saw J.H."/>
            <person name="Jorgensen S.L."/>
            <person name="Zaremba-Niedzwiedzka K."/>
            <person name="Martijn J."/>
            <person name="Lind A.E."/>
            <person name="van Eijk R."/>
            <person name="Schleper C."/>
            <person name="Guy L."/>
            <person name="Ettema T.J."/>
        </authorList>
    </citation>
    <scope>NUCLEOTIDE SEQUENCE</scope>
</reference>
<dbReference type="AlphaFoldDB" id="A0A0F9J070"/>